<feature type="domain" description="Heterokaryon incompatibility" evidence="1">
    <location>
        <begin position="136"/>
        <end position="180"/>
    </location>
</feature>
<evidence type="ECO:0000313" key="3">
    <source>
        <dbReference type="Proteomes" id="UP001265746"/>
    </source>
</evidence>
<evidence type="ECO:0000259" key="1">
    <source>
        <dbReference type="Pfam" id="PF06985"/>
    </source>
</evidence>
<dbReference type="Proteomes" id="UP001265746">
    <property type="component" value="Unassembled WGS sequence"/>
</dbReference>
<dbReference type="AlphaFoldDB" id="A0AAD9SI90"/>
<dbReference type="Pfam" id="PF26639">
    <property type="entry name" value="Het-6_barrel"/>
    <property type="match status" value="1"/>
</dbReference>
<organism evidence="2 3">
    <name type="scientific">Phomopsis amygdali</name>
    <name type="common">Fusicoccum amygdali</name>
    <dbReference type="NCBI Taxonomy" id="1214568"/>
    <lineage>
        <taxon>Eukaryota</taxon>
        <taxon>Fungi</taxon>
        <taxon>Dikarya</taxon>
        <taxon>Ascomycota</taxon>
        <taxon>Pezizomycotina</taxon>
        <taxon>Sordariomycetes</taxon>
        <taxon>Sordariomycetidae</taxon>
        <taxon>Diaporthales</taxon>
        <taxon>Diaporthaceae</taxon>
        <taxon>Diaporthe</taxon>
    </lineage>
</organism>
<dbReference type="EMBL" id="JAUJFL010000003">
    <property type="protein sequence ID" value="KAK2607301.1"/>
    <property type="molecule type" value="Genomic_DNA"/>
</dbReference>
<protein>
    <recommendedName>
        <fullName evidence="1">Heterokaryon incompatibility domain-containing protein</fullName>
    </recommendedName>
</protein>
<sequence length="714" mass="81085">MDENRDKIYEALRPREIRLLSLKPALPDENIECSLIVAGLDQPLSFDALSYVWGPETPTEEIHCNGISMRVRKNLANALRRLRPLPAHRVGRENRHWASVDVWKENHVLHSSHNAWKPFARNRHEHPSPVDPLDCLLWADAICINQSSMDERAEQVKLMEDIYPSARKVLLWFGIGDTQPIPHDLDDKRSEYFDDPLWKAMQVVVHPTRLLYGGFASVKERVARTARPTVHLGQFGSMPIVLSFIAQAIRNVDREEKAALAPRASGEENEDNVTHGLPGATSKYWQFVRQFFEHPYFRRVWIVQEVVLATQAVALVGDWEIEWSALGKAAAWFLKYEYMSQSELPQTLRGGTLTNPATNAAELWKMHEKGVRIHLRLLAILRVLRQRMATEKVDKVFAAFGLAEETRQFGEIPCHPLVETTYATSIKSVYRNVAKFLIINNGNLEVLSSVGGSQEPGHDWPSWVPDWSRKKTSIDLTDAHQESSPYAAGGNESLTIGDSLDENVLSLKGIECDEIMAFSMKLRGRGSGEAASREEHDFIVSAWNLAISQPIVRTRFDQDGRRTERPWRSFTATVSAGYGDHESLVAEEWLNEHIQTSISLSSLVQRQHGLFSRHRHSQPPSLPGIEQFHTVMVRMCQGRRFFITRDGLIGLGPELMKERDILVVIFGGKVPFILRPMEGGYRLIGDCYSPQLMEGEAVKRWAERGSPTKFFNIL</sequence>
<proteinExistence type="predicted"/>
<dbReference type="PANTHER" id="PTHR24148">
    <property type="entry name" value="ANKYRIN REPEAT DOMAIN-CONTAINING PROTEIN 39 HOMOLOG-RELATED"/>
    <property type="match status" value="1"/>
</dbReference>
<keyword evidence="3" id="KW-1185">Reference proteome</keyword>
<gene>
    <name evidence="2" type="ORF">N8I77_005985</name>
</gene>
<evidence type="ECO:0000313" key="2">
    <source>
        <dbReference type="EMBL" id="KAK2607301.1"/>
    </source>
</evidence>
<dbReference type="PANTHER" id="PTHR24148:SF80">
    <property type="entry name" value="HETEROKARYON INCOMPATIBILITY DOMAIN-CONTAINING PROTEIN"/>
    <property type="match status" value="1"/>
</dbReference>
<dbReference type="InterPro" id="IPR052895">
    <property type="entry name" value="HetReg/Transcr_Mod"/>
</dbReference>
<accession>A0AAD9SI90</accession>
<comment type="caution">
    <text evidence="2">The sequence shown here is derived from an EMBL/GenBank/DDBJ whole genome shotgun (WGS) entry which is preliminary data.</text>
</comment>
<reference evidence="2" key="1">
    <citation type="submission" date="2023-06" db="EMBL/GenBank/DDBJ databases">
        <authorList>
            <person name="Noh H."/>
        </authorList>
    </citation>
    <scope>NUCLEOTIDE SEQUENCE</scope>
    <source>
        <strain evidence="2">DUCC20226</strain>
    </source>
</reference>
<name>A0AAD9SI90_PHOAM</name>
<dbReference type="InterPro" id="IPR010730">
    <property type="entry name" value="HET"/>
</dbReference>
<dbReference type="Pfam" id="PF06985">
    <property type="entry name" value="HET"/>
    <property type="match status" value="1"/>
</dbReference>